<reference evidence="1 2" key="1">
    <citation type="journal article" date="2016" name="Mol. Biol. Evol.">
        <title>Comparative Genomics of Early-Diverging Mushroom-Forming Fungi Provides Insights into the Origins of Lignocellulose Decay Capabilities.</title>
        <authorList>
            <person name="Nagy L.G."/>
            <person name="Riley R."/>
            <person name="Tritt A."/>
            <person name="Adam C."/>
            <person name="Daum C."/>
            <person name="Floudas D."/>
            <person name="Sun H."/>
            <person name="Yadav J.S."/>
            <person name="Pangilinan J."/>
            <person name="Larsson K.H."/>
            <person name="Matsuura K."/>
            <person name="Barry K."/>
            <person name="Labutti K."/>
            <person name="Kuo R."/>
            <person name="Ohm R.A."/>
            <person name="Bhattacharya S.S."/>
            <person name="Shirouzu T."/>
            <person name="Yoshinaga Y."/>
            <person name="Martin F.M."/>
            <person name="Grigoriev I.V."/>
            <person name="Hibbett D.S."/>
        </authorList>
    </citation>
    <scope>NUCLEOTIDE SEQUENCE [LARGE SCALE GENOMIC DNA]</scope>
    <source>
        <strain evidence="1 2">HHB12029</strain>
    </source>
</reference>
<dbReference type="EMBL" id="KV425986">
    <property type="protein sequence ID" value="KZV93652.1"/>
    <property type="molecule type" value="Genomic_DNA"/>
</dbReference>
<dbReference type="Proteomes" id="UP000077266">
    <property type="component" value="Unassembled WGS sequence"/>
</dbReference>
<feature type="non-terminal residue" evidence="1">
    <location>
        <position position="80"/>
    </location>
</feature>
<dbReference type="AlphaFoldDB" id="A0A165INJ3"/>
<name>A0A165INJ3_EXIGL</name>
<dbReference type="OrthoDB" id="3244185at2759"/>
<keyword evidence="2" id="KW-1185">Reference proteome</keyword>
<accession>A0A165INJ3</accession>
<protein>
    <submittedName>
        <fullName evidence="1">Uncharacterized protein</fullName>
    </submittedName>
</protein>
<organism evidence="1 2">
    <name type="scientific">Exidia glandulosa HHB12029</name>
    <dbReference type="NCBI Taxonomy" id="1314781"/>
    <lineage>
        <taxon>Eukaryota</taxon>
        <taxon>Fungi</taxon>
        <taxon>Dikarya</taxon>
        <taxon>Basidiomycota</taxon>
        <taxon>Agaricomycotina</taxon>
        <taxon>Agaricomycetes</taxon>
        <taxon>Auriculariales</taxon>
        <taxon>Exidiaceae</taxon>
        <taxon>Exidia</taxon>
    </lineage>
</organism>
<sequence>AYVEWFTPLPLQRNTVNGMYPVKKDYLRNGRRSAAIVEVIDIRRACQLFPKFGSADVPRALKPTTILDAYDEFYLNNRAD</sequence>
<evidence type="ECO:0000313" key="1">
    <source>
        <dbReference type="EMBL" id="KZV93652.1"/>
    </source>
</evidence>
<feature type="non-terminal residue" evidence="1">
    <location>
        <position position="1"/>
    </location>
</feature>
<evidence type="ECO:0000313" key="2">
    <source>
        <dbReference type="Proteomes" id="UP000077266"/>
    </source>
</evidence>
<dbReference type="InParanoid" id="A0A165INJ3"/>
<gene>
    <name evidence="1" type="ORF">EXIGLDRAFT_592830</name>
</gene>
<proteinExistence type="predicted"/>